<dbReference type="Proteomes" id="UP000314294">
    <property type="component" value="Unassembled WGS sequence"/>
</dbReference>
<keyword evidence="2" id="KW-1185">Reference proteome</keyword>
<sequence length="83" mass="8767">MSLGEVIFPLSFIPTASEGTSGVTITNKPSSPAAAMTAIKHALQRDIFTPNDERLLGIVNVCKAGKKKKNCFLCATGEKCGKL</sequence>
<dbReference type="OrthoDB" id="27109at2759"/>
<comment type="caution">
    <text evidence="1">The sequence shown here is derived from an EMBL/GenBank/DDBJ whole genome shotgun (WGS) entry which is preliminary data.</text>
</comment>
<dbReference type="AlphaFoldDB" id="A0A4Z2E7E8"/>
<reference evidence="1 2" key="1">
    <citation type="submission" date="2019-03" db="EMBL/GenBank/DDBJ databases">
        <title>First draft genome of Liparis tanakae, snailfish: a comprehensive survey of snailfish specific genes.</title>
        <authorList>
            <person name="Kim W."/>
            <person name="Song I."/>
            <person name="Jeong J.-H."/>
            <person name="Kim D."/>
            <person name="Kim S."/>
            <person name="Ryu S."/>
            <person name="Song J.Y."/>
            <person name="Lee S.K."/>
        </authorList>
    </citation>
    <scope>NUCLEOTIDE SEQUENCE [LARGE SCALE GENOMIC DNA]</scope>
    <source>
        <tissue evidence="1">Muscle</tissue>
    </source>
</reference>
<name>A0A4Z2E7E8_9TELE</name>
<organism evidence="1 2">
    <name type="scientific">Liparis tanakae</name>
    <name type="common">Tanaka's snailfish</name>
    <dbReference type="NCBI Taxonomy" id="230148"/>
    <lineage>
        <taxon>Eukaryota</taxon>
        <taxon>Metazoa</taxon>
        <taxon>Chordata</taxon>
        <taxon>Craniata</taxon>
        <taxon>Vertebrata</taxon>
        <taxon>Euteleostomi</taxon>
        <taxon>Actinopterygii</taxon>
        <taxon>Neopterygii</taxon>
        <taxon>Teleostei</taxon>
        <taxon>Neoteleostei</taxon>
        <taxon>Acanthomorphata</taxon>
        <taxon>Eupercaria</taxon>
        <taxon>Perciformes</taxon>
        <taxon>Cottioidei</taxon>
        <taxon>Cottales</taxon>
        <taxon>Liparidae</taxon>
        <taxon>Liparis</taxon>
    </lineage>
</organism>
<proteinExistence type="predicted"/>
<evidence type="ECO:0000313" key="1">
    <source>
        <dbReference type="EMBL" id="TNN24490.1"/>
    </source>
</evidence>
<dbReference type="EMBL" id="SRLO01015235">
    <property type="protein sequence ID" value="TNN24490.1"/>
    <property type="molecule type" value="Genomic_DNA"/>
</dbReference>
<gene>
    <name evidence="1" type="primary">Exoc1_2</name>
    <name evidence="1" type="ORF">EYF80_065384</name>
</gene>
<accession>A0A4Z2E7E8</accession>
<protein>
    <submittedName>
        <fullName evidence="1">Exocyst complex component 1</fullName>
    </submittedName>
</protein>
<evidence type="ECO:0000313" key="2">
    <source>
        <dbReference type="Proteomes" id="UP000314294"/>
    </source>
</evidence>